<dbReference type="GO" id="GO:0006355">
    <property type="term" value="P:regulation of DNA-templated transcription"/>
    <property type="evidence" value="ECO:0007669"/>
    <property type="project" value="InterPro"/>
</dbReference>
<keyword evidence="3" id="KW-1185">Reference proteome</keyword>
<dbReference type="InterPro" id="IPR009464">
    <property type="entry name" value="PCAF_N"/>
</dbReference>
<dbReference type="EMBL" id="UYRT01094751">
    <property type="protein sequence ID" value="VDN39805.1"/>
    <property type="molecule type" value="Genomic_DNA"/>
</dbReference>
<accession>A0A3P7NBB8</accession>
<evidence type="ECO:0000313" key="2">
    <source>
        <dbReference type="EMBL" id="VDN39805.1"/>
    </source>
</evidence>
<evidence type="ECO:0000259" key="1">
    <source>
        <dbReference type="Pfam" id="PF06466"/>
    </source>
</evidence>
<dbReference type="Pfam" id="PF06466">
    <property type="entry name" value="PCAF_N"/>
    <property type="match status" value="1"/>
</dbReference>
<protein>
    <recommendedName>
        <fullName evidence="1">PCAF N-terminal domain-containing protein</fullName>
    </recommendedName>
</protein>
<organism evidence="2 3">
    <name type="scientific">Gongylonema pulchrum</name>
    <dbReference type="NCBI Taxonomy" id="637853"/>
    <lineage>
        <taxon>Eukaryota</taxon>
        <taxon>Metazoa</taxon>
        <taxon>Ecdysozoa</taxon>
        <taxon>Nematoda</taxon>
        <taxon>Chromadorea</taxon>
        <taxon>Rhabditida</taxon>
        <taxon>Spirurina</taxon>
        <taxon>Spiruromorpha</taxon>
        <taxon>Spiruroidea</taxon>
        <taxon>Gongylonematidae</taxon>
        <taxon>Gongylonema</taxon>
    </lineage>
</organism>
<dbReference type="Proteomes" id="UP000271098">
    <property type="component" value="Unassembled WGS sequence"/>
</dbReference>
<reference evidence="2 3" key="1">
    <citation type="submission" date="2018-11" db="EMBL/GenBank/DDBJ databases">
        <authorList>
            <consortium name="Pathogen Informatics"/>
        </authorList>
    </citation>
    <scope>NUCLEOTIDE SEQUENCE [LARGE SCALE GENOMIC DNA]</scope>
</reference>
<feature type="domain" description="PCAF N-terminal" evidence="1">
    <location>
        <begin position="7"/>
        <end position="87"/>
    </location>
</feature>
<dbReference type="GO" id="GO:0004402">
    <property type="term" value="F:histone acetyltransferase activity"/>
    <property type="evidence" value="ECO:0007669"/>
    <property type="project" value="InterPro"/>
</dbReference>
<name>A0A3P7NBB8_9BILA</name>
<sequence>MESARVKNSDEVRKLMWMVVDVEKMQERLKGSEHPEIIQAVQHMRKALLRALRRSCYSEAVQCSFGYPPFESLSIEEILCNFVVFQNESKQR</sequence>
<evidence type="ECO:0000313" key="3">
    <source>
        <dbReference type="Proteomes" id="UP000271098"/>
    </source>
</evidence>
<dbReference type="GO" id="GO:0005634">
    <property type="term" value="C:nucleus"/>
    <property type="evidence" value="ECO:0007669"/>
    <property type="project" value="InterPro"/>
</dbReference>
<dbReference type="AlphaFoldDB" id="A0A3P7NBB8"/>
<proteinExistence type="predicted"/>
<gene>
    <name evidence="2" type="ORF">GPUH_LOCUS22307</name>
</gene>